<keyword evidence="2" id="KW-1185">Reference proteome</keyword>
<organism evidence="1 2">
    <name type="scientific">Fusarium keratoplasticum</name>
    <dbReference type="NCBI Taxonomy" id="1328300"/>
    <lineage>
        <taxon>Eukaryota</taxon>
        <taxon>Fungi</taxon>
        <taxon>Dikarya</taxon>
        <taxon>Ascomycota</taxon>
        <taxon>Pezizomycotina</taxon>
        <taxon>Sordariomycetes</taxon>
        <taxon>Hypocreomycetidae</taxon>
        <taxon>Hypocreales</taxon>
        <taxon>Nectriaceae</taxon>
        <taxon>Fusarium</taxon>
        <taxon>Fusarium solani species complex</taxon>
    </lineage>
</organism>
<dbReference type="Proteomes" id="UP001065298">
    <property type="component" value="Chromosome 8"/>
</dbReference>
<accession>A0ACC0QNJ0</accession>
<reference evidence="1" key="1">
    <citation type="submission" date="2022-06" db="EMBL/GenBank/DDBJ databases">
        <title>Fusarium solani species complex genomes reveal bases of compartmentalisation and animal pathogenesis.</title>
        <authorList>
            <person name="Tsai I.J."/>
        </authorList>
    </citation>
    <scope>NUCLEOTIDE SEQUENCE</scope>
    <source>
        <strain evidence="1">Fu6.1</strain>
    </source>
</reference>
<protein>
    <submittedName>
        <fullName evidence="1">Uncharacterized protein</fullName>
    </submittedName>
</protein>
<name>A0ACC0QNJ0_9HYPO</name>
<sequence length="286" mass="31070">MSTEKVIIITGGASGMGLAVARSLASAGWRVHILDLNETAGAVAVRENPELRFTQTDVNSFESLSSAFDNIFKAEGRLDVVFANAGILQTDNFYEKASSLPPPEPRQLSIDINLKAVINTSYLARQYFLAPGNLSQGPVLIMTASIASFYAQEFNPLYTASKAGVLGFMRSVAYPFFKDGIRTYAICPGTIRTNLLTSEMWMAFPAEQLTPVETVVSTVQSLIGGGSIIDSKGREVAEDENYGLAVEIFGESIFIRDQMEYSHDGIRLLCEAASLKNQQASLVRNS</sequence>
<evidence type="ECO:0000313" key="2">
    <source>
        <dbReference type="Proteomes" id="UP001065298"/>
    </source>
</evidence>
<evidence type="ECO:0000313" key="1">
    <source>
        <dbReference type="EMBL" id="KAI8660126.1"/>
    </source>
</evidence>
<comment type="caution">
    <text evidence="1">The sequence shown here is derived from an EMBL/GenBank/DDBJ whole genome shotgun (WGS) entry which is preliminary data.</text>
</comment>
<gene>
    <name evidence="1" type="ORF">NCS57_00989000</name>
</gene>
<proteinExistence type="predicted"/>
<dbReference type="EMBL" id="CM046510">
    <property type="protein sequence ID" value="KAI8660126.1"/>
    <property type="molecule type" value="Genomic_DNA"/>
</dbReference>